<keyword evidence="1" id="KW-0812">Transmembrane</keyword>
<feature type="transmembrane region" description="Helical" evidence="1">
    <location>
        <begin position="12"/>
        <end position="30"/>
    </location>
</feature>
<name>A0A934SF08_9BACT</name>
<protein>
    <submittedName>
        <fullName evidence="2">Uncharacterized protein</fullName>
    </submittedName>
</protein>
<organism evidence="2 3">
    <name type="scientific">Luteolibacter pohnpeiensis</name>
    <dbReference type="NCBI Taxonomy" id="454153"/>
    <lineage>
        <taxon>Bacteria</taxon>
        <taxon>Pseudomonadati</taxon>
        <taxon>Verrucomicrobiota</taxon>
        <taxon>Verrucomicrobiia</taxon>
        <taxon>Verrucomicrobiales</taxon>
        <taxon>Verrucomicrobiaceae</taxon>
        <taxon>Luteolibacter</taxon>
    </lineage>
</organism>
<keyword evidence="1" id="KW-0472">Membrane</keyword>
<evidence type="ECO:0000313" key="3">
    <source>
        <dbReference type="Proteomes" id="UP000603141"/>
    </source>
</evidence>
<dbReference type="EMBL" id="JAENIJ010000031">
    <property type="protein sequence ID" value="MBK1883983.1"/>
    <property type="molecule type" value="Genomic_DNA"/>
</dbReference>
<gene>
    <name evidence="2" type="ORF">JIN85_16305</name>
</gene>
<comment type="caution">
    <text evidence="2">The sequence shown here is derived from an EMBL/GenBank/DDBJ whole genome shotgun (WGS) entry which is preliminary data.</text>
</comment>
<evidence type="ECO:0000313" key="2">
    <source>
        <dbReference type="EMBL" id="MBK1883983.1"/>
    </source>
</evidence>
<dbReference type="AlphaFoldDB" id="A0A934SF08"/>
<dbReference type="RefSeq" id="WP_200272713.1">
    <property type="nucleotide sequence ID" value="NZ_JAENIJ010000031.1"/>
</dbReference>
<reference evidence="2" key="1">
    <citation type="submission" date="2021-01" db="EMBL/GenBank/DDBJ databases">
        <title>Modified the classification status of verrucomicrobia.</title>
        <authorList>
            <person name="Feng X."/>
        </authorList>
    </citation>
    <scope>NUCLEOTIDE SEQUENCE</scope>
    <source>
        <strain evidence="2">KCTC 22041</strain>
    </source>
</reference>
<accession>A0A934SF08</accession>
<sequence length="285" mass="31980">MVSDRSKDHSRPWFLWAASALLGLGIGYVTRSDQFGLWNLTDLDPAPVPPTPAAIDAAHTAKAPETPEPEKPHKLSFSQQQVDLLLKNPTAYRLRLDRLQSPSDRENWVAMTARFFTWDSQQQAEAKEALDRCANDIRTAIDQQSSIDETNPADVVIDYQQAAAPVARAIDQFEHAVEDLVDDRCFQQLSLIAELDGLKKVVTPDTRIHITTEYPPADDSEAELADDRVIFTISWFQNDALFAQRRMMDATPIVAEILKQEAIFPEIMPQLRLGDLLNRAAFSAP</sequence>
<keyword evidence="3" id="KW-1185">Reference proteome</keyword>
<proteinExistence type="predicted"/>
<evidence type="ECO:0000256" key="1">
    <source>
        <dbReference type="SAM" id="Phobius"/>
    </source>
</evidence>
<keyword evidence="1" id="KW-1133">Transmembrane helix</keyword>
<dbReference type="Proteomes" id="UP000603141">
    <property type="component" value="Unassembled WGS sequence"/>
</dbReference>